<dbReference type="EMBL" id="CAJNOR010001109">
    <property type="protein sequence ID" value="CAF1076827.1"/>
    <property type="molecule type" value="Genomic_DNA"/>
</dbReference>
<protein>
    <recommendedName>
        <fullName evidence="7">UDP-glucuronosyltransferase</fullName>
    </recommendedName>
</protein>
<organism evidence="4 6">
    <name type="scientific">Adineta ricciae</name>
    <name type="common">Rotifer</name>
    <dbReference type="NCBI Taxonomy" id="249248"/>
    <lineage>
        <taxon>Eukaryota</taxon>
        <taxon>Metazoa</taxon>
        <taxon>Spiralia</taxon>
        <taxon>Gnathifera</taxon>
        <taxon>Rotifera</taxon>
        <taxon>Eurotatoria</taxon>
        <taxon>Bdelloidea</taxon>
        <taxon>Adinetida</taxon>
        <taxon>Adinetidae</taxon>
        <taxon>Adineta</taxon>
    </lineage>
</organism>
<dbReference type="EMBL" id="CAJNOJ010000295">
    <property type="protein sequence ID" value="CAF1377712.1"/>
    <property type="molecule type" value="Genomic_DNA"/>
</dbReference>
<evidence type="ECO:0000313" key="6">
    <source>
        <dbReference type="Proteomes" id="UP000663852"/>
    </source>
</evidence>
<keyword evidence="2" id="KW-0808">Transferase</keyword>
<keyword evidence="5" id="KW-1185">Reference proteome</keyword>
<dbReference type="Pfam" id="PF00201">
    <property type="entry name" value="UDPGT"/>
    <property type="match status" value="1"/>
</dbReference>
<dbReference type="Gene3D" id="3.40.50.2000">
    <property type="entry name" value="Glycogen Phosphorylase B"/>
    <property type="match status" value="2"/>
</dbReference>
<dbReference type="AlphaFoldDB" id="A0A815JD26"/>
<proteinExistence type="inferred from homology"/>
<dbReference type="GO" id="GO:0035251">
    <property type="term" value="F:UDP-glucosyltransferase activity"/>
    <property type="evidence" value="ECO:0007669"/>
    <property type="project" value="TreeGrafter"/>
</dbReference>
<name>A0A815JD26_ADIRI</name>
<evidence type="ECO:0008006" key="7">
    <source>
        <dbReference type="Google" id="ProtNLM"/>
    </source>
</evidence>
<dbReference type="PANTHER" id="PTHR48047">
    <property type="entry name" value="GLYCOSYLTRANSFERASE"/>
    <property type="match status" value="1"/>
</dbReference>
<evidence type="ECO:0000256" key="1">
    <source>
        <dbReference type="ARBA" id="ARBA00009995"/>
    </source>
</evidence>
<dbReference type="SUPFAM" id="SSF53756">
    <property type="entry name" value="UDP-Glycosyltransferase/glycogen phosphorylase"/>
    <property type="match status" value="1"/>
</dbReference>
<dbReference type="OrthoDB" id="5835829at2759"/>
<evidence type="ECO:0000256" key="2">
    <source>
        <dbReference type="ARBA" id="ARBA00022679"/>
    </source>
</evidence>
<comment type="caution">
    <text evidence="4">The sequence shown here is derived from an EMBL/GenBank/DDBJ whole genome shotgun (WGS) entry which is preliminary data.</text>
</comment>
<reference evidence="4" key="1">
    <citation type="submission" date="2021-02" db="EMBL/GenBank/DDBJ databases">
        <authorList>
            <person name="Nowell W R."/>
        </authorList>
    </citation>
    <scope>NUCLEOTIDE SEQUENCE</scope>
</reference>
<dbReference type="Proteomes" id="UP000663852">
    <property type="component" value="Unassembled WGS sequence"/>
</dbReference>
<evidence type="ECO:0000313" key="5">
    <source>
        <dbReference type="Proteomes" id="UP000663828"/>
    </source>
</evidence>
<dbReference type="Proteomes" id="UP000663828">
    <property type="component" value="Unassembled WGS sequence"/>
</dbReference>
<dbReference type="CDD" id="cd03784">
    <property type="entry name" value="GT1_Gtf-like"/>
    <property type="match status" value="1"/>
</dbReference>
<gene>
    <name evidence="4" type="ORF">EDS130_LOCUS34743</name>
    <name evidence="3" type="ORF">XAT740_LOCUS17112</name>
</gene>
<evidence type="ECO:0000313" key="3">
    <source>
        <dbReference type="EMBL" id="CAF1076827.1"/>
    </source>
</evidence>
<dbReference type="InterPro" id="IPR002213">
    <property type="entry name" value="UDP_glucos_trans"/>
</dbReference>
<accession>A0A815JD26</accession>
<evidence type="ECO:0000313" key="4">
    <source>
        <dbReference type="EMBL" id="CAF1377712.1"/>
    </source>
</evidence>
<comment type="similarity">
    <text evidence="1">Belongs to the UDP-glycosyltransferase family.</text>
</comment>
<sequence>MTDTDQMQNNGHVVLIASPFDGHVVPLLDLARHLSVHFHITYLISASKLSFIKQHGYLVEKENNKMVSTNIGIDFIGLFDHNDADFEVTRSNVNTLVRPIIERMYEPLQQILFSQPMKSTSITLLSTESIDRPIDMIIADIFVYPFVRNAKERGITTQMFCPTSFAVIPALMRVVTDETPKSEWPDLTASIIEAYPFADGIICNSIEKFEEHAIEDMRQQATPYSKVPVRFVAPLMSEASVNKDTMEVTSRVKNWLQTQWELANQTPSVIYIAFGTSASISSAQVLQIADALTSYPVIWSLKSKLLECLPSSFVNNEKSLLLDWVPQRLVLSHPAVCLFISHGGWNSLLECILAGKPVLVWPLFGDQITNGKCAEEEFHIGQCMKNASFVDDQRVVLSAEIKGYLQQMFDRQLEYTQNARQMQQKCTHAEQNSSLRYFNEIVRIINERAAVRLDRKTIEL</sequence>